<feature type="compositionally biased region" description="Pro residues" evidence="7">
    <location>
        <begin position="577"/>
        <end position="586"/>
    </location>
</feature>
<dbReference type="InterPro" id="IPR001650">
    <property type="entry name" value="Helicase_C-like"/>
</dbReference>
<evidence type="ECO:0000256" key="5">
    <source>
        <dbReference type="ARBA" id="ARBA00038437"/>
    </source>
</evidence>
<evidence type="ECO:0000256" key="7">
    <source>
        <dbReference type="SAM" id="MobiDB-lite"/>
    </source>
</evidence>
<feature type="compositionally biased region" description="Basic and acidic residues" evidence="7">
    <location>
        <begin position="528"/>
        <end position="566"/>
    </location>
</feature>
<reference evidence="11 12" key="1">
    <citation type="submission" date="2017-03" db="EMBL/GenBank/DDBJ databases">
        <authorList>
            <person name="Afonso C.L."/>
            <person name="Miller P.J."/>
            <person name="Scott M.A."/>
            <person name="Spackman E."/>
            <person name="Goraichik I."/>
            <person name="Dimitrov K.M."/>
            <person name="Suarez D.L."/>
            <person name="Swayne D.E."/>
        </authorList>
    </citation>
    <scope>NUCLEOTIDE SEQUENCE [LARGE SCALE GENOMIC DNA]</scope>
    <source>
        <strain evidence="11 12">CECT 8367</strain>
    </source>
</reference>
<feature type="compositionally biased region" description="Basic and acidic residues" evidence="7">
    <location>
        <begin position="722"/>
        <end position="731"/>
    </location>
</feature>
<dbReference type="PROSITE" id="PS51192">
    <property type="entry name" value="HELICASE_ATP_BIND_1"/>
    <property type="match status" value="1"/>
</dbReference>
<evidence type="ECO:0000256" key="3">
    <source>
        <dbReference type="ARBA" id="ARBA00022806"/>
    </source>
</evidence>
<feature type="domain" description="Helicase C-terminal" evidence="9">
    <location>
        <begin position="224"/>
        <end position="373"/>
    </location>
</feature>
<accession>A0A1X6ZZC3</accession>
<dbReference type="GO" id="GO:0005524">
    <property type="term" value="F:ATP binding"/>
    <property type="evidence" value="ECO:0007669"/>
    <property type="project" value="UniProtKB-KW"/>
</dbReference>
<keyword evidence="3 6" id="KW-0347">Helicase</keyword>
<gene>
    <name evidence="11" type="primary">deaD</name>
    <name evidence="10" type="ORF">CLV79_11225</name>
    <name evidence="11" type="ORF">LOS8367_03222</name>
</gene>
<dbReference type="InterPro" id="IPR014001">
    <property type="entry name" value="Helicase_ATP-bd"/>
</dbReference>
<dbReference type="SUPFAM" id="SSF52540">
    <property type="entry name" value="P-loop containing nucleoside triphosphate hydrolases"/>
    <property type="match status" value="1"/>
</dbReference>
<dbReference type="Gene3D" id="3.40.50.300">
    <property type="entry name" value="P-loop containing nucleotide triphosphate hydrolases"/>
    <property type="match status" value="2"/>
</dbReference>
<dbReference type="Proteomes" id="UP000240624">
    <property type="component" value="Unassembled WGS sequence"/>
</dbReference>
<dbReference type="CDD" id="cd18787">
    <property type="entry name" value="SF2_C_DEAD"/>
    <property type="match status" value="1"/>
</dbReference>
<evidence type="ECO:0000313" key="12">
    <source>
        <dbReference type="Proteomes" id="UP000193495"/>
    </source>
</evidence>
<evidence type="ECO:0000313" key="13">
    <source>
        <dbReference type="Proteomes" id="UP000240624"/>
    </source>
</evidence>
<feature type="compositionally biased region" description="Basic and acidic residues" evidence="7">
    <location>
        <begin position="590"/>
        <end position="640"/>
    </location>
</feature>
<dbReference type="InterPro" id="IPR000629">
    <property type="entry name" value="RNA-helicase_DEAD-box_CS"/>
</dbReference>
<dbReference type="GO" id="GO:0016787">
    <property type="term" value="F:hydrolase activity"/>
    <property type="evidence" value="ECO:0007669"/>
    <property type="project" value="UniProtKB-KW"/>
</dbReference>
<keyword evidence="2 6" id="KW-0378">Hydrolase</keyword>
<dbReference type="GO" id="GO:0003676">
    <property type="term" value="F:nucleic acid binding"/>
    <property type="evidence" value="ECO:0007669"/>
    <property type="project" value="InterPro"/>
</dbReference>
<dbReference type="InterPro" id="IPR027417">
    <property type="entry name" value="P-loop_NTPase"/>
</dbReference>
<evidence type="ECO:0000259" key="9">
    <source>
        <dbReference type="PROSITE" id="PS51194"/>
    </source>
</evidence>
<dbReference type="GO" id="GO:0003724">
    <property type="term" value="F:RNA helicase activity"/>
    <property type="evidence" value="ECO:0007669"/>
    <property type="project" value="UniProtKB-EC"/>
</dbReference>
<evidence type="ECO:0000256" key="2">
    <source>
        <dbReference type="ARBA" id="ARBA00022801"/>
    </source>
</evidence>
<evidence type="ECO:0000256" key="6">
    <source>
        <dbReference type="RuleBase" id="RU000492"/>
    </source>
</evidence>
<dbReference type="GO" id="GO:0005829">
    <property type="term" value="C:cytosol"/>
    <property type="evidence" value="ECO:0007669"/>
    <property type="project" value="TreeGrafter"/>
</dbReference>
<dbReference type="InterPro" id="IPR011545">
    <property type="entry name" value="DEAD/DEAH_box_helicase_dom"/>
</dbReference>
<dbReference type="CDD" id="cd12252">
    <property type="entry name" value="RRM_DbpA"/>
    <property type="match status" value="1"/>
</dbReference>
<dbReference type="Proteomes" id="UP000193495">
    <property type="component" value="Unassembled WGS sequence"/>
</dbReference>
<feature type="compositionally biased region" description="Basic and acidic residues" evidence="7">
    <location>
        <begin position="646"/>
        <end position="662"/>
    </location>
</feature>
<dbReference type="Pfam" id="PF00271">
    <property type="entry name" value="Helicase_C"/>
    <property type="match status" value="1"/>
</dbReference>
<proteinExistence type="inferred from homology"/>
<dbReference type="AlphaFoldDB" id="A0A1X6ZZC3"/>
<comment type="similarity">
    <text evidence="5 6">Belongs to the DEAD box helicase family.</text>
</comment>
<dbReference type="Pfam" id="PF00270">
    <property type="entry name" value="DEAD"/>
    <property type="match status" value="1"/>
</dbReference>
<dbReference type="PROSITE" id="PS51194">
    <property type="entry name" value="HELICASE_CTER"/>
    <property type="match status" value="1"/>
</dbReference>
<dbReference type="InterPro" id="IPR050079">
    <property type="entry name" value="DEAD_box_RNA_helicase"/>
</dbReference>
<dbReference type="OrthoDB" id="9805696at2"/>
<reference evidence="10 13" key="2">
    <citation type="submission" date="2018-03" db="EMBL/GenBank/DDBJ databases">
        <title>Genomic Encyclopedia of Archaeal and Bacterial Type Strains, Phase II (KMG-II): from individual species to whole genera.</title>
        <authorList>
            <person name="Goeker M."/>
        </authorList>
    </citation>
    <scope>NUCLEOTIDE SEQUENCE [LARGE SCALE GENOMIC DNA]</scope>
    <source>
        <strain evidence="10 13">DSM 29956</strain>
    </source>
</reference>
<protein>
    <submittedName>
        <fullName evidence="11">ATP-dependent RNA helicase DeaD</fullName>
        <ecNumber evidence="11">3.6.4.13</ecNumber>
    </submittedName>
</protein>
<evidence type="ECO:0000259" key="8">
    <source>
        <dbReference type="PROSITE" id="PS51192"/>
    </source>
</evidence>
<dbReference type="Gene3D" id="3.30.70.330">
    <property type="match status" value="1"/>
</dbReference>
<name>A0A1X6ZZC3_9RHOB</name>
<dbReference type="EC" id="3.6.4.13" evidence="11"/>
<keyword evidence="13" id="KW-1185">Reference proteome</keyword>
<evidence type="ECO:0000313" key="11">
    <source>
        <dbReference type="EMBL" id="SLN65495.1"/>
    </source>
</evidence>
<dbReference type="EMBL" id="FWFY01000012">
    <property type="protein sequence ID" value="SLN65495.1"/>
    <property type="molecule type" value="Genomic_DNA"/>
</dbReference>
<dbReference type="InterPro" id="IPR044742">
    <property type="entry name" value="DEAD/DEAH_RhlB"/>
</dbReference>
<feature type="region of interest" description="Disordered" evidence="7">
    <location>
        <begin position="426"/>
        <end position="445"/>
    </location>
</feature>
<keyword evidence="4 6" id="KW-0067">ATP-binding</keyword>
<dbReference type="InterPro" id="IPR012677">
    <property type="entry name" value="Nucleotide-bd_a/b_plait_sf"/>
</dbReference>
<dbReference type="PANTHER" id="PTHR47959:SF1">
    <property type="entry name" value="ATP-DEPENDENT RNA HELICASE DBPA"/>
    <property type="match status" value="1"/>
</dbReference>
<dbReference type="InterPro" id="IPR005580">
    <property type="entry name" value="DbpA/CsdA_RNA-bd_dom"/>
</dbReference>
<organism evidence="11 12">
    <name type="scientific">Limimaricola soesokkakensis</name>
    <dbReference type="NCBI Taxonomy" id="1343159"/>
    <lineage>
        <taxon>Bacteria</taxon>
        <taxon>Pseudomonadati</taxon>
        <taxon>Pseudomonadota</taxon>
        <taxon>Alphaproteobacteria</taxon>
        <taxon>Rhodobacterales</taxon>
        <taxon>Paracoccaceae</taxon>
        <taxon>Limimaricola</taxon>
    </lineage>
</organism>
<dbReference type="SMART" id="SM00490">
    <property type="entry name" value="HELICc"/>
    <property type="match status" value="1"/>
</dbReference>
<evidence type="ECO:0000256" key="4">
    <source>
        <dbReference type="ARBA" id="ARBA00022840"/>
    </source>
</evidence>
<dbReference type="PANTHER" id="PTHR47959">
    <property type="entry name" value="ATP-DEPENDENT RNA HELICASE RHLE-RELATED"/>
    <property type="match status" value="1"/>
</dbReference>
<dbReference type="Pfam" id="PF03880">
    <property type="entry name" value="DbpA"/>
    <property type="match status" value="1"/>
</dbReference>
<feature type="region of interest" description="Disordered" evidence="7">
    <location>
        <begin position="521"/>
        <end position="731"/>
    </location>
</feature>
<evidence type="ECO:0000313" key="10">
    <source>
        <dbReference type="EMBL" id="PSK82509.1"/>
    </source>
</evidence>
<keyword evidence="1 6" id="KW-0547">Nucleotide-binding</keyword>
<dbReference type="EMBL" id="PYGB01000012">
    <property type="protein sequence ID" value="PSK82509.1"/>
    <property type="molecule type" value="Genomic_DNA"/>
</dbReference>
<feature type="domain" description="Helicase ATP-binding" evidence="8">
    <location>
        <begin position="25"/>
        <end position="201"/>
    </location>
</feature>
<dbReference type="CDD" id="cd00268">
    <property type="entry name" value="DEADc"/>
    <property type="match status" value="1"/>
</dbReference>
<sequence>MMQTLRDALDARGYDTLTPVQEAVTAAELAERDLLVSAQTGSGKTVGFGLAIGPTILDENGQLGRAAAPVALAIAPTRELASQVMRELDWLYRGAGARLATAIGGMEIRDERRALDRGAHIVVATPGRLADYVRRGAIDLSDIRAVVLDEADEMLDLGFRDDLEFILSACPEARRTLLFSATVPPAIAKLAQDFQNDAERVVVATKGGQHADIAYKALQVAQGDEEAAIINTLRHQDATNAIVFANTRATVARLTARLSNRGFSVVSLSGELTQNERTHALQAMRDGRARICVATDVAARGIDLPDLELVIHAELPSNSETLLHRSGRTGRAGRKGVSALIVPMKLRKKAERLLGTAKLSADWTVPPSAEDILAADEARLLDDPVWNAEVTEDAKVFAAKLLDRHAPETIAAAYLALYRARRSAPEELQAPDAKPQKRPAESFGPGKWFSLSVGRNERAEARWLLPLLCRAGDISKDAIGAIRIQETETFVEIAEASVPGFLRAIGPDMSPEEGLKMTALDAAPDLSRGPRPERGQRPERGPRPERGDRPERAPRPDRGPRPEHAPRPAPEATAPAAPAPAAPAPQPAAEDSRPPRKPRADKPAGDKPRGDKSWKKPEAGGGKPEGKPWKKRDGETGDKPWKKKDAKPFDRSRDGAVSERGGKSGGKPGSKPFKPGAKPGPRPGKPEGPSKPRGAADTSRRFTPPTGAKSGTKAGKPAARKGGFDAPKRRD</sequence>
<dbReference type="SMART" id="SM00487">
    <property type="entry name" value="DEXDc"/>
    <property type="match status" value="1"/>
</dbReference>
<dbReference type="PROSITE" id="PS00039">
    <property type="entry name" value="DEAD_ATP_HELICASE"/>
    <property type="match status" value="1"/>
</dbReference>
<evidence type="ECO:0000256" key="1">
    <source>
        <dbReference type="ARBA" id="ARBA00022741"/>
    </source>
</evidence>